<feature type="chain" id="PRO_5040251748" evidence="1">
    <location>
        <begin position="29"/>
        <end position="160"/>
    </location>
</feature>
<evidence type="ECO:0000256" key="1">
    <source>
        <dbReference type="SAM" id="SignalP"/>
    </source>
</evidence>
<protein>
    <submittedName>
        <fullName evidence="2">Uncharacterized protein</fullName>
    </submittedName>
</protein>
<keyword evidence="3" id="KW-1185">Reference proteome</keyword>
<evidence type="ECO:0000313" key="2">
    <source>
        <dbReference type="EMBL" id="KAF3764269.1"/>
    </source>
</evidence>
<dbReference type="Proteomes" id="UP000803844">
    <property type="component" value="Unassembled WGS sequence"/>
</dbReference>
<gene>
    <name evidence="2" type="ORF">M406DRAFT_330614</name>
</gene>
<evidence type="ECO:0000313" key="3">
    <source>
        <dbReference type="Proteomes" id="UP000803844"/>
    </source>
</evidence>
<sequence length="160" mass="18459">MIAKGTFTDFSWKQALLATLLMSTAVSANYLNSRAPADGGLVQRLPSQYDQNVDKRHVVDKIVSYPLRLSLWILQATQPPVHEQPRQPTELQPLHELLRPPTRVLQQTERQLQRSRPPSLLLLLPQQPLRMAQLLLLPLWRRRQMGVRLPQLEAQATMRH</sequence>
<organism evidence="2 3">
    <name type="scientific">Cryphonectria parasitica (strain ATCC 38755 / EP155)</name>
    <dbReference type="NCBI Taxonomy" id="660469"/>
    <lineage>
        <taxon>Eukaryota</taxon>
        <taxon>Fungi</taxon>
        <taxon>Dikarya</taxon>
        <taxon>Ascomycota</taxon>
        <taxon>Pezizomycotina</taxon>
        <taxon>Sordariomycetes</taxon>
        <taxon>Sordariomycetidae</taxon>
        <taxon>Diaporthales</taxon>
        <taxon>Cryphonectriaceae</taxon>
        <taxon>Cryphonectria-Endothia species complex</taxon>
        <taxon>Cryphonectria</taxon>
    </lineage>
</organism>
<feature type="signal peptide" evidence="1">
    <location>
        <begin position="1"/>
        <end position="28"/>
    </location>
</feature>
<reference evidence="2" key="1">
    <citation type="journal article" date="2020" name="Phytopathology">
        <title>Genome sequence of the chestnut blight fungus Cryphonectria parasitica EP155: A fundamental resource for an archetypical invasive plant pathogen.</title>
        <authorList>
            <person name="Crouch J.A."/>
            <person name="Dawe A."/>
            <person name="Aerts A."/>
            <person name="Barry K."/>
            <person name="Churchill A.C.L."/>
            <person name="Grimwood J."/>
            <person name="Hillman B."/>
            <person name="Milgroom M.G."/>
            <person name="Pangilinan J."/>
            <person name="Smith M."/>
            <person name="Salamov A."/>
            <person name="Schmutz J."/>
            <person name="Yadav J."/>
            <person name="Grigoriev I.V."/>
            <person name="Nuss D."/>
        </authorList>
    </citation>
    <scope>NUCLEOTIDE SEQUENCE</scope>
    <source>
        <strain evidence="2">EP155</strain>
    </source>
</reference>
<dbReference type="EMBL" id="MU032348">
    <property type="protein sequence ID" value="KAF3764269.1"/>
    <property type="molecule type" value="Genomic_DNA"/>
</dbReference>
<proteinExistence type="predicted"/>
<accession>A0A9P5CMD9</accession>
<keyword evidence="1" id="KW-0732">Signal</keyword>
<name>A0A9P5CMD9_CRYP1</name>
<dbReference type="AlphaFoldDB" id="A0A9P5CMD9"/>
<dbReference type="GeneID" id="63837672"/>
<comment type="caution">
    <text evidence="2">The sequence shown here is derived from an EMBL/GenBank/DDBJ whole genome shotgun (WGS) entry which is preliminary data.</text>
</comment>
<dbReference type="RefSeq" id="XP_040775230.1">
    <property type="nucleotide sequence ID" value="XM_040920543.1"/>
</dbReference>